<protein>
    <submittedName>
        <fullName evidence="1">Uncharacterized protein</fullName>
    </submittedName>
</protein>
<evidence type="ECO:0000313" key="2">
    <source>
        <dbReference type="Proteomes" id="UP001062846"/>
    </source>
</evidence>
<name>A0ACC0PJU6_RHOML</name>
<reference evidence="1" key="1">
    <citation type="submission" date="2022-02" db="EMBL/GenBank/DDBJ databases">
        <title>Plant Genome Project.</title>
        <authorList>
            <person name="Zhang R.-G."/>
        </authorList>
    </citation>
    <scope>NUCLEOTIDE SEQUENCE</scope>
    <source>
        <strain evidence="1">AT1</strain>
    </source>
</reference>
<organism evidence="1 2">
    <name type="scientific">Rhododendron molle</name>
    <name type="common">Chinese azalea</name>
    <name type="synonym">Azalea mollis</name>
    <dbReference type="NCBI Taxonomy" id="49168"/>
    <lineage>
        <taxon>Eukaryota</taxon>
        <taxon>Viridiplantae</taxon>
        <taxon>Streptophyta</taxon>
        <taxon>Embryophyta</taxon>
        <taxon>Tracheophyta</taxon>
        <taxon>Spermatophyta</taxon>
        <taxon>Magnoliopsida</taxon>
        <taxon>eudicotyledons</taxon>
        <taxon>Gunneridae</taxon>
        <taxon>Pentapetalae</taxon>
        <taxon>asterids</taxon>
        <taxon>Ericales</taxon>
        <taxon>Ericaceae</taxon>
        <taxon>Ericoideae</taxon>
        <taxon>Rhodoreae</taxon>
        <taxon>Rhododendron</taxon>
    </lineage>
</organism>
<evidence type="ECO:0000313" key="1">
    <source>
        <dbReference type="EMBL" id="KAI8565416.1"/>
    </source>
</evidence>
<keyword evidence="2" id="KW-1185">Reference proteome</keyword>
<dbReference type="EMBL" id="CM046390">
    <property type="protein sequence ID" value="KAI8565416.1"/>
    <property type="molecule type" value="Genomic_DNA"/>
</dbReference>
<accession>A0ACC0PJU6</accession>
<comment type="caution">
    <text evidence="1">The sequence shown here is derived from an EMBL/GenBank/DDBJ whole genome shotgun (WGS) entry which is preliminary data.</text>
</comment>
<gene>
    <name evidence="1" type="ORF">RHMOL_Rhmol03G0257400</name>
</gene>
<proteinExistence type="predicted"/>
<dbReference type="Proteomes" id="UP001062846">
    <property type="component" value="Chromosome 3"/>
</dbReference>
<sequence length="341" mass="37974">MLKYHVVVPSWHPKIPPPLLQKLTNIQPIPLCYSKNSLSLTHTHTLSLSLSTFLSLSLPLPLPLNRTSTSTAMAVSNNITSVLNFISLLCSIPIIASGIWLASKPDNACIHWLRWPVVFIGIAFLLVSLAGFVGAYWNKQSLLAFYLMCMAVLITALLILLVLAFIVTRPSGGYAVPGRGYQEYQLAGFSAWLRNHVVNYENWGKIRACLANSDTCAKLDREFITAEQFFSAHISPLQSGCCKPPTICGYQFVNPTMWVGPVNALGDPDCTVWSNDQTQLCYNCNSCKAGLLGNLRREWRKSNVVLIIAVVVLIWVYLIACSAFRNAQTEELFDRYKQGWV</sequence>